<sequence length="123" mass="12627">MAGNNVSFQAKGDVTNSGTIASRRVTVVTGDNIVNTGTLAGKTLLAQAAQDINNLGGHIQGDQVLLSAGRDVNLTSTTAGTKNATTLGTNISQAASVDACLLYTSPSPRDVEEYRMPSSACKK</sequence>
<dbReference type="EMBL" id="LN899826">
    <property type="protein sequence ID" value="CUV43059.1"/>
    <property type="molecule type" value="Genomic_DNA"/>
</dbReference>
<reference evidence="1" key="1">
    <citation type="submission" date="2015-10" db="EMBL/GenBank/DDBJ databases">
        <authorList>
            <person name="Gilbert D.G."/>
        </authorList>
    </citation>
    <scope>NUCLEOTIDE SEQUENCE</scope>
    <source>
        <strain evidence="1">Phyl III-seqv23</strain>
    </source>
</reference>
<accession>A0A0S4W8B6</accession>
<organism evidence="1">
    <name type="scientific">Ralstonia solanacearum</name>
    <name type="common">Pseudomonas solanacearum</name>
    <dbReference type="NCBI Taxonomy" id="305"/>
    <lineage>
        <taxon>Bacteria</taxon>
        <taxon>Pseudomonadati</taxon>
        <taxon>Pseudomonadota</taxon>
        <taxon>Betaproteobacteria</taxon>
        <taxon>Burkholderiales</taxon>
        <taxon>Burkholderiaceae</taxon>
        <taxon>Ralstonia</taxon>
        <taxon>Ralstonia solanacearum species complex</taxon>
    </lineage>
</organism>
<proteinExistence type="predicted"/>
<protein>
    <submittedName>
        <fullName evidence="1">Uncharacterized protein</fullName>
    </submittedName>
</protein>
<dbReference type="AlphaFoldDB" id="A0A0S4W8B6"/>
<evidence type="ECO:0000313" key="1">
    <source>
        <dbReference type="EMBL" id="CUV43059.1"/>
    </source>
</evidence>
<gene>
    <name evidence="1" type="ORF">TF3108_v1_2650001</name>
</gene>
<name>A0A0S4W8B6_RALSL</name>